<dbReference type="RefSeq" id="WP_135284004.1">
    <property type="nucleotide sequence ID" value="NZ_SMLL01000002.1"/>
</dbReference>
<dbReference type="OrthoDB" id="9157006at2"/>
<evidence type="ECO:0000313" key="2">
    <source>
        <dbReference type="Proteomes" id="UP000297564"/>
    </source>
</evidence>
<evidence type="ECO:0000313" key="1">
    <source>
        <dbReference type="EMBL" id="TFZ03205.1"/>
    </source>
</evidence>
<dbReference type="AlphaFoldDB" id="A0A4Z0BYW3"/>
<gene>
    <name evidence="1" type="ORF">EZ242_04770</name>
</gene>
<proteinExistence type="predicted"/>
<dbReference type="EMBL" id="SMLL01000002">
    <property type="protein sequence ID" value="TFZ03205.1"/>
    <property type="molecule type" value="Genomic_DNA"/>
</dbReference>
<protein>
    <submittedName>
        <fullName evidence="1">Uncharacterized protein</fullName>
    </submittedName>
</protein>
<organism evidence="1 2">
    <name type="scientific">Ramlibacter rhizophilus</name>
    <dbReference type="NCBI Taxonomy" id="1781167"/>
    <lineage>
        <taxon>Bacteria</taxon>
        <taxon>Pseudomonadati</taxon>
        <taxon>Pseudomonadota</taxon>
        <taxon>Betaproteobacteria</taxon>
        <taxon>Burkholderiales</taxon>
        <taxon>Comamonadaceae</taxon>
        <taxon>Ramlibacter</taxon>
    </lineage>
</organism>
<dbReference type="Proteomes" id="UP000297564">
    <property type="component" value="Unassembled WGS sequence"/>
</dbReference>
<comment type="caution">
    <text evidence="1">The sequence shown here is derived from an EMBL/GenBank/DDBJ whole genome shotgun (WGS) entry which is preliminary data.</text>
</comment>
<name>A0A4Z0BYW3_9BURK</name>
<sequence>MTGFFVWSLALGWAAACAWLAHRIGDAFIESPLRLELKIVMFLALLPVPVIDELLAKPQFDQLCATKANVSLHADRLRGRTAYETDVPPELLEGTLVPMHLHRRIYLDAGSHRPLLSVAYIQASGGKLVGALQPGQRRPLTFKGWCAPQHWLDPLGALGVHLADPEPAGAR</sequence>
<reference evidence="1 2" key="1">
    <citation type="submission" date="2019-03" db="EMBL/GenBank/DDBJ databases">
        <title>Ramlibacter rhizophilus CCTCC AB2015357, whole genome shotgun sequence.</title>
        <authorList>
            <person name="Zhang X."/>
            <person name="Feng G."/>
            <person name="Zhu H."/>
        </authorList>
    </citation>
    <scope>NUCLEOTIDE SEQUENCE [LARGE SCALE GENOMIC DNA]</scope>
    <source>
        <strain evidence="1 2">CCTCC AB2015357</strain>
    </source>
</reference>
<keyword evidence="2" id="KW-1185">Reference proteome</keyword>
<accession>A0A4Z0BYW3</accession>